<evidence type="ECO:0000259" key="1">
    <source>
        <dbReference type="PROSITE" id="PS51674"/>
    </source>
</evidence>
<dbReference type="InterPro" id="IPR034768">
    <property type="entry name" value="4FE4S_WBL"/>
</dbReference>
<accession>A0A8S5MV96</accession>
<evidence type="ECO:0000313" key="2">
    <source>
        <dbReference type="EMBL" id="DAD86265.1"/>
    </source>
</evidence>
<protein>
    <submittedName>
        <fullName evidence="2">Transcription factor WhiB</fullName>
    </submittedName>
</protein>
<organism evidence="2">
    <name type="scientific">Siphoviridae sp. ctsus30</name>
    <dbReference type="NCBI Taxonomy" id="2826488"/>
    <lineage>
        <taxon>Viruses</taxon>
        <taxon>Duplodnaviria</taxon>
        <taxon>Heunggongvirae</taxon>
        <taxon>Uroviricota</taxon>
        <taxon>Caudoviricetes</taxon>
    </lineage>
</organism>
<sequence length="97" mass="10884">MTDYKQAPCSGAPTEWFYDPTLYETVVRAFCNECPVKEQCLQDCLIAEETPIDGKKFRSGIFGGLSPTGRNRLMGTGYAVITENWMEEDNDDDSNSN</sequence>
<proteinExistence type="predicted"/>
<dbReference type="Pfam" id="PF02467">
    <property type="entry name" value="Whib"/>
    <property type="match status" value="1"/>
</dbReference>
<name>A0A8S5MV96_9CAUD</name>
<dbReference type="PROSITE" id="PS51674">
    <property type="entry name" value="4FE4S_WBL"/>
    <property type="match status" value="1"/>
</dbReference>
<feature type="domain" description="4Fe-4S Wbl-type" evidence="1">
    <location>
        <begin position="8"/>
        <end position="72"/>
    </location>
</feature>
<dbReference type="EMBL" id="BK014997">
    <property type="protein sequence ID" value="DAD86265.1"/>
    <property type="molecule type" value="Genomic_DNA"/>
</dbReference>
<reference evidence="2" key="1">
    <citation type="journal article" date="2021" name="Proc. Natl. Acad. Sci. U.S.A.">
        <title>A Catalog of Tens of Thousands of Viruses from Human Metagenomes Reveals Hidden Associations with Chronic Diseases.</title>
        <authorList>
            <person name="Tisza M.J."/>
            <person name="Buck C.B."/>
        </authorList>
    </citation>
    <scope>NUCLEOTIDE SEQUENCE</scope>
    <source>
        <strain evidence="2">Ctsus30</strain>
    </source>
</reference>